<feature type="region of interest" description="Disordered" evidence="5">
    <location>
        <begin position="1"/>
        <end position="47"/>
    </location>
</feature>
<dbReference type="AlphaFoldDB" id="A0A7J8DDY1"/>
<feature type="transmembrane region" description="Helical" evidence="6">
    <location>
        <begin position="545"/>
        <end position="565"/>
    </location>
</feature>
<evidence type="ECO:0000256" key="6">
    <source>
        <dbReference type="SAM" id="Phobius"/>
    </source>
</evidence>
<dbReference type="InterPro" id="IPR005828">
    <property type="entry name" value="MFS_sugar_transport-like"/>
</dbReference>
<dbReference type="InterPro" id="IPR020846">
    <property type="entry name" value="MFS_dom"/>
</dbReference>
<feature type="transmembrane region" description="Helical" evidence="6">
    <location>
        <begin position="232"/>
        <end position="253"/>
    </location>
</feature>
<evidence type="ECO:0000259" key="7">
    <source>
        <dbReference type="PROSITE" id="PS50850"/>
    </source>
</evidence>
<dbReference type="Gene3D" id="1.20.1250.20">
    <property type="entry name" value="MFS general substrate transporter like domains"/>
    <property type="match status" value="1"/>
</dbReference>
<evidence type="ECO:0000256" key="1">
    <source>
        <dbReference type="ARBA" id="ARBA00004127"/>
    </source>
</evidence>
<keyword evidence="4 6" id="KW-0472">Membrane</keyword>
<evidence type="ECO:0000313" key="8">
    <source>
        <dbReference type="EMBL" id="KAF6421219.1"/>
    </source>
</evidence>
<protein>
    <submittedName>
        <fullName evidence="8">Solute carrier family 22 member 14</fullName>
    </submittedName>
</protein>
<evidence type="ECO:0000313" key="9">
    <source>
        <dbReference type="Proteomes" id="UP000550707"/>
    </source>
</evidence>
<comment type="subcellular location">
    <subcellularLocation>
        <location evidence="1">Endomembrane system</location>
        <topology evidence="1">Multi-pass membrane protein</topology>
    </subcellularLocation>
</comment>
<feature type="transmembrane region" description="Helical" evidence="6">
    <location>
        <begin position="90"/>
        <end position="112"/>
    </location>
</feature>
<comment type="caution">
    <text evidence="8">The sequence shown here is derived from an EMBL/GenBank/DDBJ whole genome shotgun (WGS) entry which is preliminary data.</text>
</comment>
<keyword evidence="9" id="KW-1185">Reference proteome</keyword>
<dbReference type="InParanoid" id="A0A7J8DDY1"/>
<dbReference type="SUPFAM" id="SSF103473">
    <property type="entry name" value="MFS general substrate transporter"/>
    <property type="match status" value="1"/>
</dbReference>
<dbReference type="GO" id="GO:0012505">
    <property type="term" value="C:endomembrane system"/>
    <property type="evidence" value="ECO:0007669"/>
    <property type="project" value="UniProtKB-SubCell"/>
</dbReference>
<dbReference type="EMBL" id="JACASF010000018">
    <property type="protein sequence ID" value="KAF6421219.1"/>
    <property type="molecule type" value="Genomic_DNA"/>
</dbReference>
<dbReference type="GO" id="GO:0022857">
    <property type="term" value="F:transmembrane transporter activity"/>
    <property type="evidence" value="ECO:0007669"/>
    <property type="project" value="InterPro"/>
</dbReference>
<dbReference type="InterPro" id="IPR036259">
    <property type="entry name" value="MFS_trans_sf"/>
</dbReference>
<proteinExistence type="predicted"/>
<dbReference type="PANTHER" id="PTHR24064">
    <property type="entry name" value="SOLUTE CARRIER FAMILY 22 MEMBER"/>
    <property type="match status" value="1"/>
</dbReference>
<feature type="transmembrane region" description="Helical" evidence="6">
    <location>
        <begin position="431"/>
        <end position="452"/>
    </location>
</feature>
<dbReference type="Pfam" id="PF00083">
    <property type="entry name" value="Sugar_tr"/>
    <property type="match status" value="1"/>
</dbReference>
<evidence type="ECO:0000256" key="5">
    <source>
        <dbReference type="SAM" id="MobiDB-lite"/>
    </source>
</evidence>
<dbReference type="Proteomes" id="UP000550707">
    <property type="component" value="Unassembled WGS sequence"/>
</dbReference>
<accession>A0A7J8DDY1</accession>
<evidence type="ECO:0000256" key="2">
    <source>
        <dbReference type="ARBA" id="ARBA00022692"/>
    </source>
</evidence>
<gene>
    <name evidence="8" type="ORF">HJG59_016642</name>
</gene>
<feature type="transmembrane region" description="Helical" evidence="6">
    <location>
        <begin position="206"/>
        <end position="225"/>
    </location>
</feature>
<reference evidence="8 9" key="1">
    <citation type="journal article" date="2020" name="Nature">
        <title>Six reference-quality genomes reveal evolution of bat adaptations.</title>
        <authorList>
            <person name="Jebb D."/>
            <person name="Huang Z."/>
            <person name="Pippel M."/>
            <person name="Hughes G.M."/>
            <person name="Lavrichenko K."/>
            <person name="Devanna P."/>
            <person name="Winkler S."/>
            <person name="Jermiin L.S."/>
            <person name="Skirmuntt E.C."/>
            <person name="Katzourakis A."/>
            <person name="Burkitt-Gray L."/>
            <person name="Ray D.A."/>
            <person name="Sullivan K.A.M."/>
            <person name="Roscito J.G."/>
            <person name="Kirilenko B.M."/>
            <person name="Davalos L.M."/>
            <person name="Corthals A.P."/>
            <person name="Power M.L."/>
            <person name="Jones G."/>
            <person name="Ransome R.D."/>
            <person name="Dechmann D.K.N."/>
            <person name="Locatelli A.G."/>
            <person name="Puechmaille S.J."/>
            <person name="Fedrigo O."/>
            <person name="Jarvis E.D."/>
            <person name="Hiller M."/>
            <person name="Vernes S.C."/>
            <person name="Myers E.W."/>
            <person name="Teeling E.C."/>
        </authorList>
    </citation>
    <scope>NUCLEOTIDE SEQUENCE [LARGE SCALE GENOMIC DNA]</scope>
    <source>
        <strain evidence="8">MMolMol1</strain>
        <tissue evidence="8">Muscle</tissue>
    </source>
</reference>
<feature type="transmembrane region" description="Helical" evidence="6">
    <location>
        <begin position="459"/>
        <end position="479"/>
    </location>
</feature>
<evidence type="ECO:0000256" key="4">
    <source>
        <dbReference type="ARBA" id="ARBA00023136"/>
    </source>
</evidence>
<keyword evidence="3 6" id="KW-1133">Transmembrane helix</keyword>
<feature type="transmembrane region" description="Helical" evidence="6">
    <location>
        <begin position="519"/>
        <end position="539"/>
    </location>
</feature>
<feature type="compositionally biased region" description="Basic and acidic residues" evidence="5">
    <location>
        <begin position="631"/>
        <end position="646"/>
    </location>
</feature>
<name>A0A7J8DDY1_MOLMO</name>
<feature type="transmembrane region" description="Helical" evidence="6">
    <location>
        <begin position="259"/>
        <end position="280"/>
    </location>
</feature>
<feature type="domain" description="Major facilitator superfamily (MFS) profile" evidence="7">
    <location>
        <begin position="94"/>
        <end position="569"/>
    </location>
</feature>
<feature type="transmembrane region" description="Helical" evidence="6">
    <location>
        <begin position="485"/>
        <end position="507"/>
    </location>
</feature>
<evidence type="ECO:0000256" key="3">
    <source>
        <dbReference type="ARBA" id="ARBA00022989"/>
    </source>
</evidence>
<sequence>MEKERLLDTEFPFILPSSSPNMAREGNFKTEPHSQPPSSSSNQQEAGEHLRSWSLEKLLRKLKATETDLDDKFTSILNSLGHFGTFQQKLVALTLLPNLLSAFFMFADIFVFTVPKPYCNTSWILAVGPNLTEAEQLNLTLPRDTNGSFLTCLMYVPVTWDLDDIIQFGLNYTQSCSNGWIYPESKRRSVINEFDLVCGEELNREAVHTTILAGLLIGSLTFGFISDKLGRYTSILLSILGLMIFGFGTAFVGNLNQYLFFRFGVSQALVGFSINSVSLASEWLVGEHRAHAIILGQCFYPLGIMLLTALAYSVPHWRLLFLLGGSLVFSLIFYICILPESPRWLMMKGQVEEAKRVLCFAARENKKNIPLSLLGKLHAPGKKATKASVLDFYNNRQLRKVILAIGCVGFTAGHSYFTLSLKMRDFDMNLYISQMVSAMMELPARLGSIFLFEQFGRKWTLAVILLQGTFMNFLVLNFPSDLKSVVVLMVFVGRFSLSAWIAGFFTYTAELLPTVLRTTGLGLGILAWASGAILSITLINQSLTPLSSSLCLISTICSLSLCYMLPETYGQPLVDSLEHYCLHPRTMSDDLDDDLTADHALCDVTTEVAKNTILNVTMNLNPRPLNNTSLKAEEKFKGRRVTEGPR</sequence>
<keyword evidence="2 6" id="KW-0812">Transmembrane</keyword>
<feature type="transmembrane region" description="Helical" evidence="6">
    <location>
        <begin position="319"/>
        <end position="338"/>
    </location>
</feature>
<dbReference type="GO" id="GO:0016020">
    <property type="term" value="C:membrane"/>
    <property type="evidence" value="ECO:0007669"/>
    <property type="project" value="InterPro"/>
</dbReference>
<dbReference type="PROSITE" id="PS50850">
    <property type="entry name" value="MFS"/>
    <property type="match status" value="1"/>
</dbReference>
<feature type="transmembrane region" description="Helical" evidence="6">
    <location>
        <begin position="401"/>
        <end position="419"/>
    </location>
</feature>
<feature type="region of interest" description="Disordered" evidence="5">
    <location>
        <begin position="625"/>
        <end position="646"/>
    </location>
</feature>
<feature type="transmembrane region" description="Helical" evidence="6">
    <location>
        <begin position="292"/>
        <end position="313"/>
    </location>
</feature>
<organism evidence="8 9">
    <name type="scientific">Molossus molossus</name>
    <name type="common">Pallas' mastiff bat</name>
    <name type="synonym">Vespertilio molossus</name>
    <dbReference type="NCBI Taxonomy" id="27622"/>
    <lineage>
        <taxon>Eukaryota</taxon>
        <taxon>Metazoa</taxon>
        <taxon>Chordata</taxon>
        <taxon>Craniata</taxon>
        <taxon>Vertebrata</taxon>
        <taxon>Euteleostomi</taxon>
        <taxon>Mammalia</taxon>
        <taxon>Eutheria</taxon>
        <taxon>Laurasiatheria</taxon>
        <taxon>Chiroptera</taxon>
        <taxon>Yangochiroptera</taxon>
        <taxon>Molossidae</taxon>
        <taxon>Molossus</taxon>
    </lineage>
</organism>